<evidence type="ECO:0000256" key="3">
    <source>
        <dbReference type="ARBA" id="ARBA00010617"/>
    </source>
</evidence>
<keyword evidence="10" id="KW-0503">Monooxygenase</keyword>
<dbReference type="FunFam" id="1.10.630.10:FF:000019">
    <property type="entry name" value="Cytochrome P450 family protein"/>
    <property type="match status" value="2"/>
</dbReference>
<dbReference type="GO" id="GO:0004497">
    <property type="term" value="F:monooxygenase activity"/>
    <property type="evidence" value="ECO:0007669"/>
    <property type="project" value="UniProtKB-KW"/>
</dbReference>
<protein>
    <recommendedName>
        <fullName evidence="16">3,9-dihydroxypterocarpan 6A-monooxygenase</fullName>
    </recommendedName>
</protein>
<gene>
    <name evidence="14" type="ORF">Tsubulata_027327</name>
</gene>
<dbReference type="OrthoDB" id="1103324at2759"/>
<comment type="similarity">
    <text evidence="3">Belongs to the cytochrome P450 family.</text>
</comment>
<keyword evidence="7 13" id="KW-1133">Transmembrane helix</keyword>
<feature type="transmembrane region" description="Helical" evidence="13">
    <location>
        <begin position="510"/>
        <end position="531"/>
    </location>
</feature>
<evidence type="ECO:0000256" key="1">
    <source>
        <dbReference type="ARBA" id="ARBA00001971"/>
    </source>
</evidence>
<comment type="subcellular location">
    <subcellularLocation>
        <location evidence="2">Membrane</location>
        <topology evidence="2">Single-pass membrane protein</topology>
    </subcellularLocation>
</comment>
<keyword evidence="4" id="KW-0349">Heme</keyword>
<dbReference type="InterPro" id="IPR036396">
    <property type="entry name" value="Cyt_P450_sf"/>
</dbReference>
<dbReference type="AlphaFoldDB" id="A0A9Q0F4W8"/>
<evidence type="ECO:0000256" key="4">
    <source>
        <dbReference type="ARBA" id="ARBA00022617"/>
    </source>
</evidence>
<dbReference type="GO" id="GO:0016705">
    <property type="term" value="F:oxidoreductase activity, acting on paired donors, with incorporation or reduction of molecular oxygen"/>
    <property type="evidence" value="ECO:0007669"/>
    <property type="project" value="InterPro"/>
</dbReference>
<dbReference type="PRINTS" id="PR00463">
    <property type="entry name" value="EP450I"/>
</dbReference>
<evidence type="ECO:0000256" key="10">
    <source>
        <dbReference type="ARBA" id="ARBA00023033"/>
    </source>
</evidence>
<dbReference type="InterPro" id="IPR001128">
    <property type="entry name" value="Cyt_P450"/>
</dbReference>
<evidence type="ECO:0000256" key="8">
    <source>
        <dbReference type="ARBA" id="ARBA00023002"/>
    </source>
</evidence>
<evidence type="ECO:0000256" key="11">
    <source>
        <dbReference type="ARBA" id="ARBA00023136"/>
    </source>
</evidence>
<comment type="caution">
    <text evidence="14">The sequence shown here is derived from an EMBL/GenBank/DDBJ whole genome shotgun (WGS) entry which is preliminary data.</text>
</comment>
<evidence type="ECO:0000256" key="7">
    <source>
        <dbReference type="ARBA" id="ARBA00022989"/>
    </source>
</evidence>
<evidence type="ECO:0000256" key="9">
    <source>
        <dbReference type="ARBA" id="ARBA00023004"/>
    </source>
</evidence>
<evidence type="ECO:0000256" key="12">
    <source>
        <dbReference type="SAM" id="Coils"/>
    </source>
</evidence>
<evidence type="ECO:0000256" key="2">
    <source>
        <dbReference type="ARBA" id="ARBA00004167"/>
    </source>
</evidence>
<dbReference type="CDD" id="cd20655">
    <property type="entry name" value="CYP93"/>
    <property type="match status" value="1"/>
</dbReference>
<dbReference type="GO" id="GO:0005506">
    <property type="term" value="F:iron ion binding"/>
    <property type="evidence" value="ECO:0007669"/>
    <property type="project" value="InterPro"/>
</dbReference>
<dbReference type="PRINTS" id="PR00385">
    <property type="entry name" value="P450"/>
</dbReference>
<evidence type="ECO:0000313" key="15">
    <source>
        <dbReference type="Proteomes" id="UP001141552"/>
    </source>
</evidence>
<dbReference type="EMBL" id="JAKUCV010007047">
    <property type="protein sequence ID" value="KAJ4824944.1"/>
    <property type="molecule type" value="Genomic_DNA"/>
</dbReference>
<evidence type="ECO:0000256" key="13">
    <source>
        <dbReference type="SAM" id="Phobius"/>
    </source>
</evidence>
<dbReference type="Gene3D" id="1.10.630.10">
    <property type="entry name" value="Cytochrome P450"/>
    <property type="match status" value="2"/>
</dbReference>
<evidence type="ECO:0008006" key="16">
    <source>
        <dbReference type="Google" id="ProtNLM"/>
    </source>
</evidence>
<feature type="coiled-coil region" evidence="12">
    <location>
        <begin position="739"/>
        <end position="777"/>
    </location>
</feature>
<evidence type="ECO:0000313" key="14">
    <source>
        <dbReference type="EMBL" id="KAJ4824944.1"/>
    </source>
</evidence>
<name>A0A9Q0F4W8_9ROSI</name>
<dbReference type="GO" id="GO:0016020">
    <property type="term" value="C:membrane"/>
    <property type="evidence" value="ECO:0007669"/>
    <property type="project" value="UniProtKB-SubCell"/>
</dbReference>
<accession>A0A9Q0F4W8</accession>
<dbReference type="PROSITE" id="PS00086">
    <property type="entry name" value="CYTOCHROME_P450"/>
    <property type="match status" value="2"/>
</dbReference>
<keyword evidence="9" id="KW-0408">Iron</keyword>
<sequence>MATINSFTSYCCLTWIITTLLVVFLLFKKYFLAHFTTKTPHPPSPLALPIIGHLHLLSSRLPKSLETLARRYGPLMQIRMGTTPIIVVSDVNTAKVILKTNDADFASKYPLGFGLSKFDIYYGYSFVNAQYGPYWRFMKKLCMTRLFVGPQLDEFIHIREQEALNLLASLFQKSREGMPCDLGKELTALTNSIICRMAIGKRCKENPNLPSDIRKLLQGMMEYAAKLSFTQVFGPLQRLDLSGNGKRLVSTMWEYDRLMEKIMKDYEADEVNNCQKEGSDVMDILLETYRRPNDEWKLTREHIKNFFLEIFFAGVDTTAATIEFAIMELLNNPNILEKLREEINSVVGTNRLVKESDVPNLPYLQAIVKETMRVHPSGPLLRRQCNKDSKINGYDIKAGDRILINMYAITRDSRLWSVPEKFLPERFLTNHKDGVGQIDYCKGQDFSFLPFGSGRRACPGASHGLIVTHTTLGALVQCFDWKVKDEEKMDIKLVTGYSGAMALPLKMTDLQYYAMPLFMLLASIFFIRTILAKLARNKACLPPSPRALPIIGHIHLLGPIPHQAFHKLSARYGPLVYFFVGSKPCLLASTPEVAKEILKTNEAKFLSRPKVANLDYLTYGSADFATVAYGPYWRFMKRLCMTQLLGSTVLEQFLPIRREETKRLLMSIQKKAEKNEAVNVGGEVMRLTNNIISRMMLRTRCSGDEGEADEVRKLVKEMNVLGAKFNLADTFWLFKYWDLQGFRRRVKDARDRYDALMERIMKEHQDERKRRKEMNDLQGTAMKDVLDLLLDIYEDENAEMRLTRENIKAFVMNIFGAGTDSSAITVEWGLAELMNHPSVMEKARQEIDSVVGENRLVEESDIANLPYLQAIVKEILRLHPTGPLVVRESSEDCTIAGYYIPAKTRLFVNVWSLGRDPNYWENPLEFRPERFTGEEWSGKNNFLDVKGQYFHLLPFGSGRRSCPGASLALQLVPTTLAAIIQSFEWKSGNRDGGTGKVDMEEGPGLTLPRAHSLVCLPVTRLNPSLFM</sequence>
<feature type="non-terminal residue" evidence="14">
    <location>
        <position position="1027"/>
    </location>
</feature>
<dbReference type="GO" id="GO:0020037">
    <property type="term" value="F:heme binding"/>
    <property type="evidence" value="ECO:0007669"/>
    <property type="project" value="InterPro"/>
</dbReference>
<evidence type="ECO:0000256" key="5">
    <source>
        <dbReference type="ARBA" id="ARBA00022692"/>
    </source>
</evidence>
<keyword evidence="8" id="KW-0560">Oxidoreductase</keyword>
<reference evidence="14" key="1">
    <citation type="submission" date="2022-02" db="EMBL/GenBank/DDBJ databases">
        <authorList>
            <person name="Henning P.M."/>
            <person name="McCubbin A.G."/>
            <person name="Shore J.S."/>
        </authorList>
    </citation>
    <scope>NUCLEOTIDE SEQUENCE</scope>
    <source>
        <strain evidence="14">F60SS</strain>
        <tissue evidence="14">Leaves</tissue>
    </source>
</reference>
<keyword evidence="6" id="KW-0479">Metal-binding</keyword>
<dbReference type="Proteomes" id="UP001141552">
    <property type="component" value="Unassembled WGS sequence"/>
</dbReference>
<dbReference type="PANTHER" id="PTHR47944">
    <property type="entry name" value="CYTOCHROME P450 98A9"/>
    <property type="match status" value="1"/>
</dbReference>
<keyword evidence="12" id="KW-0175">Coiled coil</keyword>
<dbReference type="Pfam" id="PF00067">
    <property type="entry name" value="p450"/>
    <property type="match status" value="2"/>
</dbReference>
<dbReference type="InterPro" id="IPR017972">
    <property type="entry name" value="Cyt_P450_CS"/>
</dbReference>
<evidence type="ECO:0000256" key="6">
    <source>
        <dbReference type="ARBA" id="ARBA00022723"/>
    </source>
</evidence>
<keyword evidence="15" id="KW-1185">Reference proteome</keyword>
<reference evidence="14" key="2">
    <citation type="journal article" date="2023" name="Plants (Basel)">
        <title>Annotation of the Turnera subulata (Passifloraceae) Draft Genome Reveals the S-Locus Evolved after the Divergence of Turneroideae from Passifloroideae in a Stepwise Manner.</title>
        <authorList>
            <person name="Henning P.M."/>
            <person name="Roalson E.H."/>
            <person name="Mir W."/>
            <person name="McCubbin A.G."/>
            <person name="Shore J.S."/>
        </authorList>
    </citation>
    <scope>NUCLEOTIDE SEQUENCE</scope>
    <source>
        <strain evidence="14">F60SS</strain>
    </source>
</reference>
<feature type="transmembrane region" description="Helical" evidence="13">
    <location>
        <begin position="6"/>
        <end position="27"/>
    </location>
</feature>
<organism evidence="14 15">
    <name type="scientific">Turnera subulata</name>
    <dbReference type="NCBI Taxonomy" id="218843"/>
    <lineage>
        <taxon>Eukaryota</taxon>
        <taxon>Viridiplantae</taxon>
        <taxon>Streptophyta</taxon>
        <taxon>Embryophyta</taxon>
        <taxon>Tracheophyta</taxon>
        <taxon>Spermatophyta</taxon>
        <taxon>Magnoliopsida</taxon>
        <taxon>eudicotyledons</taxon>
        <taxon>Gunneridae</taxon>
        <taxon>Pentapetalae</taxon>
        <taxon>rosids</taxon>
        <taxon>fabids</taxon>
        <taxon>Malpighiales</taxon>
        <taxon>Passifloraceae</taxon>
        <taxon>Turnera</taxon>
    </lineage>
</organism>
<proteinExistence type="inferred from homology"/>
<dbReference type="InterPro" id="IPR002401">
    <property type="entry name" value="Cyt_P450_E_grp-I"/>
</dbReference>
<keyword evidence="5 13" id="KW-0812">Transmembrane</keyword>
<dbReference type="SUPFAM" id="SSF48264">
    <property type="entry name" value="Cytochrome P450"/>
    <property type="match status" value="2"/>
</dbReference>
<dbReference type="PANTHER" id="PTHR47944:SF17">
    <property type="entry name" value="3,9-DIHYDROXYPTEROCARPAN 6A-MONOOXYGENASE"/>
    <property type="match status" value="1"/>
</dbReference>
<keyword evidence="11 13" id="KW-0472">Membrane</keyword>
<comment type="cofactor">
    <cofactor evidence="1">
        <name>heme</name>
        <dbReference type="ChEBI" id="CHEBI:30413"/>
    </cofactor>
</comment>